<gene>
    <name evidence="2" type="ORF">Tco_0800861</name>
</gene>
<sequence>MDDPDITMEEYIRLETEKALRKGKVYNWETATYGKIRYEEDVHFLKSVETEFPAIVYNDALTSELELSCEPTVSPQHIDKVNWKIEISLSDSDDENYTVIYYNDSFSYKIFNVDDLKLDMGNGDDKIDIKQSSRDLSIEPLPNVINTDVGAYAQGSNKLLETSHDTLMTFDETPPPSKTSPLVDDDLGEEEAIKFTKKKNLENDIEDETIEVDEIVNIKESKNHPLENVIGNLNQITLRLESIGILLVYACVLDINLFQMDVKSAFLNGFTNEEVYVAQPLRFIDFEKPNHVYKLKKALYGLKQAPKVWYDRLKVFLIEHEYNMVMVDNTLFTKKKCSNLIIVQIYVDNIIFGSTCQELCDDFTKIMHDEFEMSMMGELNFFLGLQIKQMKYDIFFNQSKYIKEMLRKFSLEDSKPMKTPMSSDTKLIKYKECESVDSTKYQGMIGSLLYLTTSRPDIMFSVCLCVRFQEDPKTSHLEAVKHIFQYIEGTTHLGLWYPKGISMESVVYVNSDHARDYVDRKSTCGICTMVGCCLTSWFSKKQTALAISTTEAEYVSAEKACQQALWMKQALID</sequence>
<reference evidence="2" key="1">
    <citation type="journal article" date="2022" name="Int. J. Mol. Sci.">
        <title>Draft Genome of Tanacetum Coccineum: Genomic Comparison of Closely Related Tanacetum-Family Plants.</title>
        <authorList>
            <person name="Yamashiro T."/>
            <person name="Shiraishi A."/>
            <person name="Nakayama K."/>
            <person name="Satake H."/>
        </authorList>
    </citation>
    <scope>NUCLEOTIDE SEQUENCE</scope>
</reference>
<dbReference type="InterPro" id="IPR043502">
    <property type="entry name" value="DNA/RNA_pol_sf"/>
</dbReference>
<evidence type="ECO:0000259" key="1">
    <source>
        <dbReference type="Pfam" id="PF07727"/>
    </source>
</evidence>
<name>A0ABQ4ZYS3_9ASTR</name>
<dbReference type="CDD" id="cd09272">
    <property type="entry name" value="RNase_HI_RT_Ty1"/>
    <property type="match status" value="1"/>
</dbReference>
<dbReference type="InterPro" id="IPR013103">
    <property type="entry name" value="RVT_2"/>
</dbReference>
<feature type="domain" description="Reverse transcriptase Ty1/copia-type" evidence="1">
    <location>
        <begin position="238"/>
        <end position="422"/>
    </location>
</feature>
<dbReference type="PANTHER" id="PTHR11439">
    <property type="entry name" value="GAG-POL-RELATED RETROTRANSPOSON"/>
    <property type="match status" value="1"/>
</dbReference>
<dbReference type="Proteomes" id="UP001151760">
    <property type="component" value="Unassembled WGS sequence"/>
</dbReference>
<evidence type="ECO:0000313" key="3">
    <source>
        <dbReference type="Proteomes" id="UP001151760"/>
    </source>
</evidence>
<dbReference type="Pfam" id="PF07727">
    <property type="entry name" value="RVT_2"/>
    <property type="match status" value="1"/>
</dbReference>
<dbReference type="EMBL" id="BQNB010011691">
    <property type="protein sequence ID" value="GJS93893.1"/>
    <property type="molecule type" value="Genomic_DNA"/>
</dbReference>
<reference evidence="2" key="2">
    <citation type="submission" date="2022-01" db="EMBL/GenBank/DDBJ databases">
        <authorList>
            <person name="Yamashiro T."/>
            <person name="Shiraishi A."/>
            <person name="Satake H."/>
            <person name="Nakayama K."/>
        </authorList>
    </citation>
    <scope>NUCLEOTIDE SEQUENCE</scope>
</reference>
<organism evidence="2 3">
    <name type="scientific">Tanacetum coccineum</name>
    <dbReference type="NCBI Taxonomy" id="301880"/>
    <lineage>
        <taxon>Eukaryota</taxon>
        <taxon>Viridiplantae</taxon>
        <taxon>Streptophyta</taxon>
        <taxon>Embryophyta</taxon>
        <taxon>Tracheophyta</taxon>
        <taxon>Spermatophyta</taxon>
        <taxon>Magnoliopsida</taxon>
        <taxon>eudicotyledons</taxon>
        <taxon>Gunneridae</taxon>
        <taxon>Pentapetalae</taxon>
        <taxon>asterids</taxon>
        <taxon>campanulids</taxon>
        <taxon>Asterales</taxon>
        <taxon>Asteraceae</taxon>
        <taxon>Asteroideae</taxon>
        <taxon>Anthemideae</taxon>
        <taxon>Anthemidinae</taxon>
        <taxon>Tanacetum</taxon>
    </lineage>
</organism>
<dbReference type="SUPFAM" id="SSF56672">
    <property type="entry name" value="DNA/RNA polymerases"/>
    <property type="match status" value="1"/>
</dbReference>
<evidence type="ECO:0000313" key="2">
    <source>
        <dbReference type="EMBL" id="GJS93893.1"/>
    </source>
</evidence>
<comment type="caution">
    <text evidence="2">The sequence shown here is derived from an EMBL/GenBank/DDBJ whole genome shotgun (WGS) entry which is preliminary data.</text>
</comment>
<accession>A0ABQ4ZYS3</accession>
<dbReference type="PANTHER" id="PTHR11439:SF483">
    <property type="entry name" value="PEPTIDE SYNTHASE GLIP-LIKE, PUTATIVE (AFU_ORTHOLOGUE AFUA_3G12920)-RELATED"/>
    <property type="match status" value="1"/>
</dbReference>
<protein>
    <submittedName>
        <fullName evidence="2">Retrovirus-related pol polyprotein from transposon TNT 1-94</fullName>
    </submittedName>
</protein>
<proteinExistence type="predicted"/>
<keyword evidence="3" id="KW-1185">Reference proteome</keyword>